<dbReference type="RefSeq" id="WP_168771012.1">
    <property type="nucleotide sequence ID" value="NZ_SNAA01000001.1"/>
</dbReference>
<keyword evidence="1" id="KW-0472">Membrane</keyword>
<dbReference type="NCBIfam" id="NF033773">
    <property type="entry name" value="tellur_TrgA"/>
    <property type="match status" value="1"/>
</dbReference>
<keyword evidence="3" id="KW-1185">Reference proteome</keyword>
<sequence>MFPTFAKLVAGVLFAALAWWISAEVAAMLESGRAGTVFGAVNAGLSFFMGWRILGRHAGVDLMTAIGFGITTAVAAAVVCIGAWAFHEMIGRSLDLFYDGPVEALEAMIEIALYDARLLGAPQILAALFGGGAVIGLVAGLVGKVSR</sequence>
<proteinExistence type="predicted"/>
<keyword evidence="1" id="KW-1133">Transmembrane helix</keyword>
<evidence type="ECO:0000313" key="2">
    <source>
        <dbReference type="EMBL" id="TDL84071.1"/>
    </source>
</evidence>
<dbReference type="InterPro" id="IPR047784">
    <property type="entry name" value="TrgA"/>
</dbReference>
<accession>A0A4R6AIN8</accession>
<dbReference type="AlphaFoldDB" id="A0A4R6AIN8"/>
<feature type="transmembrane region" description="Helical" evidence="1">
    <location>
        <begin position="66"/>
        <end position="86"/>
    </location>
</feature>
<evidence type="ECO:0000256" key="1">
    <source>
        <dbReference type="SAM" id="Phobius"/>
    </source>
</evidence>
<name>A0A4R6AIN8_9RHOB</name>
<keyword evidence="1" id="KW-0812">Transmembrane</keyword>
<evidence type="ECO:0000313" key="3">
    <source>
        <dbReference type="Proteomes" id="UP000295701"/>
    </source>
</evidence>
<protein>
    <submittedName>
        <fullName evidence="2">TrgA family protein</fullName>
    </submittedName>
</protein>
<organism evidence="2 3">
    <name type="scientific">Palleronia sediminis</name>
    <dbReference type="NCBI Taxonomy" id="2547833"/>
    <lineage>
        <taxon>Bacteria</taxon>
        <taxon>Pseudomonadati</taxon>
        <taxon>Pseudomonadota</taxon>
        <taxon>Alphaproteobacteria</taxon>
        <taxon>Rhodobacterales</taxon>
        <taxon>Roseobacteraceae</taxon>
        <taxon>Palleronia</taxon>
    </lineage>
</organism>
<reference evidence="2 3" key="1">
    <citation type="submission" date="2019-03" db="EMBL/GenBank/DDBJ databases">
        <title>Primorskyibacter sp. SS33 isolated from sediments.</title>
        <authorList>
            <person name="Xunke S."/>
        </authorList>
    </citation>
    <scope>NUCLEOTIDE SEQUENCE [LARGE SCALE GENOMIC DNA]</scope>
    <source>
        <strain evidence="2 3">SS33</strain>
    </source>
</reference>
<feature type="transmembrane region" description="Helical" evidence="1">
    <location>
        <begin position="124"/>
        <end position="143"/>
    </location>
</feature>
<feature type="transmembrane region" description="Helical" evidence="1">
    <location>
        <begin position="33"/>
        <end position="54"/>
    </location>
</feature>
<gene>
    <name evidence="2" type="ORF">E2L08_00950</name>
</gene>
<dbReference type="EMBL" id="SNAA01000001">
    <property type="protein sequence ID" value="TDL84071.1"/>
    <property type="molecule type" value="Genomic_DNA"/>
</dbReference>
<dbReference type="Proteomes" id="UP000295701">
    <property type="component" value="Unassembled WGS sequence"/>
</dbReference>
<comment type="caution">
    <text evidence="2">The sequence shown here is derived from an EMBL/GenBank/DDBJ whole genome shotgun (WGS) entry which is preliminary data.</text>
</comment>